<evidence type="ECO:0000313" key="2">
    <source>
        <dbReference type="Proteomes" id="UP001054252"/>
    </source>
</evidence>
<dbReference type="EMBL" id="BPVZ01002767">
    <property type="protein sequence ID" value="GKV54015.1"/>
    <property type="molecule type" value="Genomic_DNA"/>
</dbReference>
<comment type="caution">
    <text evidence="1">The sequence shown here is derived from an EMBL/GenBank/DDBJ whole genome shotgun (WGS) entry which is preliminary data.</text>
</comment>
<proteinExistence type="predicted"/>
<keyword evidence="2" id="KW-1185">Reference proteome</keyword>
<protein>
    <submittedName>
        <fullName evidence="1">Uncharacterized protein</fullName>
    </submittedName>
</protein>
<reference evidence="1 2" key="1">
    <citation type="journal article" date="2021" name="Commun. Biol.">
        <title>The genome of Shorea leprosula (Dipterocarpaceae) highlights the ecological relevance of drought in aseasonal tropical rainforests.</title>
        <authorList>
            <person name="Ng K.K.S."/>
            <person name="Kobayashi M.J."/>
            <person name="Fawcett J.A."/>
            <person name="Hatakeyama M."/>
            <person name="Paape T."/>
            <person name="Ng C.H."/>
            <person name="Ang C.C."/>
            <person name="Tnah L.H."/>
            <person name="Lee C.T."/>
            <person name="Nishiyama T."/>
            <person name="Sese J."/>
            <person name="O'Brien M.J."/>
            <person name="Copetti D."/>
            <person name="Mohd Noor M.I."/>
            <person name="Ong R.C."/>
            <person name="Putra M."/>
            <person name="Sireger I.Z."/>
            <person name="Indrioko S."/>
            <person name="Kosugi Y."/>
            <person name="Izuno A."/>
            <person name="Isagi Y."/>
            <person name="Lee S.L."/>
            <person name="Shimizu K.K."/>
        </authorList>
    </citation>
    <scope>NUCLEOTIDE SEQUENCE [LARGE SCALE GENOMIC DNA]</scope>
    <source>
        <strain evidence="1">214</strain>
    </source>
</reference>
<gene>
    <name evidence="1" type="ORF">SLEP1_g60525</name>
</gene>
<organism evidence="1 2">
    <name type="scientific">Rubroshorea leprosula</name>
    <dbReference type="NCBI Taxonomy" id="152421"/>
    <lineage>
        <taxon>Eukaryota</taxon>
        <taxon>Viridiplantae</taxon>
        <taxon>Streptophyta</taxon>
        <taxon>Embryophyta</taxon>
        <taxon>Tracheophyta</taxon>
        <taxon>Spermatophyta</taxon>
        <taxon>Magnoliopsida</taxon>
        <taxon>eudicotyledons</taxon>
        <taxon>Gunneridae</taxon>
        <taxon>Pentapetalae</taxon>
        <taxon>rosids</taxon>
        <taxon>malvids</taxon>
        <taxon>Malvales</taxon>
        <taxon>Dipterocarpaceae</taxon>
        <taxon>Rubroshorea</taxon>
    </lineage>
</organism>
<sequence length="10" mass="1163">MDSLSRRDPS</sequence>
<evidence type="ECO:0000313" key="1">
    <source>
        <dbReference type="EMBL" id="GKV54015.1"/>
    </source>
</evidence>
<dbReference type="Proteomes" id="UP001054252">
    <property type="component" value="Unassembled WGS sequence"/>
</dbReference>
<name>A0AAV5MVI1_9ROSI</name>
<accession>A0AAV5MVI1</accession>
<feature type="non-terminal residue" evidence="1">
    <location>
        <position position="10"/>
    </location>
</feature>